<dbReference type="PANTHER" id="PTHR30047">
    <property type="entry name" value="HIGH-AFFINITY CHOLINE TRANSPORT PROTEIN-RELATED"/>
    <property type="match status" value="1"/>
</dbReference>
<dbReference type="InterPro" id="IPR000060">
    <property type="entry name" value="BCCT_transptr"/>
</dbReference>
<feature type="transmembrane region" description="Helical" evidence="8">
    <location>
        <begin position="346"/>
        <end position="369"/>
    </location>
</feature>
<evidence type="ECO:0000256" key="7">
    <source>
        <dbReference type="ARBA" id="ARBA00023136"/>
    </source>
</evidence>
<feature type="transmembrane region" description="Helical" evidence="8">
    <location>
        <begin position="186"/>
        <end position="208"/>
    </location>
</feature>
<dbReference type="STRING" id="500635.MITSMUL_03387"/>
<reference evidence="9" key="1">
    <citation type="submission" date="2009-09" db="EMBL/GenBank/DDBJ databases">
        <authorList>
            <person name="Weinstock G."/>
            <person name="Sodergren E."/>
            <person name="Clifton S."/>
            <person name="Fulton L."/>
            <person name="Fulton B."/>
            <person name="Courtney L."/>
            <person name="Fronick C."/>
            <person name="Harrison M."/>
            <person name="Strong C."/>
            <person name="Farmer C."/>
            <person name="Delahaunty K."/>
            <person name="Markovic C."/>
            <person name="Hall O."/>
            <person name="Minx P."/>
            <person name="Tomlinson C."/>
            <person name="Mitreva M."/>
            <person name="Nelson J."/>
            <person name="Hou S."/>
            <person name="Wollam A."/>
            <person name="Pepin K.H."/>
            <person name="Johnson M."/>
            <person name="Bhonagiri V."/>
            <person name="Nash W.E."/>
            <person name="Warren W."/>
            <person name="Chinwalla A."/>
            <person name="Mardis E.R."/>
            <person name="Wilson R.K."/>
        </authorList>
    </citation>
    <scope>NUCLEOTIDE SEQUENCE [LARGE SCALE GENOMIC DNA]</scope>
    <source>
        <strain evidence="9">DSM 20544</strain>
    </source>
</reference>
<dbReference type="HOGENOM" id="CLU_010118_3_1_9"/>
<evidence type="ECO:0000256" key="2">
    <source>
        <dbReference type="ARBA" id="ARBA00005658"/>
    </source>
</evidence>
<keyword evidence="6 8" id="KW-1133">Transmembrane helix</keyword>
<feature type="transmembrane region" description="Helical" evidence="8">
    <location>
        <begin position="87"/>
        <end position="107"/>
    </location>
</feature>
<comment type="subcellular location">
    <subcellularLocation>
        <location evidence="1">Cell membrane</location>
        <topology evidence="1">Multi-pass membrane protein</topology>
    </subcellularLocation>
</comment>
<gene>
    <name evidence="9" type="ORF">MITSMUL_03387</name>
</gene>
<keyword evidence="7 8" id="KW-0472">Membrane</keyword>
<proteinExistence type="inferred from homology"/>
<evidence type="ECO:0000256" key="4">
    <source>
        <dbReference type="ARBA" id="ARBA00022475"/>
    </source>
</evidence>
<evidence type="ECO:0000256" key="3">
    <source>
        <dbReference type="ARBA" id="ARBA00022448"/>
    </source>
</evidence>
<dbReference type="GO" id="GO:0022857">
    <property type="term" value="F:transmembrane transporter activity"/>
    <property type="evidence" value="ECO:0007669"/>
    <property type="project" value="InterPro"/>
</dbReference>
<evidence type="ECO:0000256" key="1">
    <source>
        <dbReference type="ARBA" id="ARBA00004651"/>
    </source>
</evidence>
<keyword evidence="3" id="KW-0813">Transport</keyword>
<dbReference type="InterPro" id="IPR018093">
    <property type="entry name" value="BCCT_CS"/>
</dbReference>
<feature type="transmembrane region" description="Helical" evidence="8">
    <location>
        <begin position="437"/>
        <end position="458"/>
    </location>
</feature>
<evidence type="ECO:0000256" key="8">
    <source>
        <dbReference type="SAM" id="Phobius"/>
    </source>
</evidence>
<dbReference type="Proteomes" id="UP000003671">
    <property type="component" value="Unassembled WGS sequence"/>
</dbReference>
<comment type="caution">
    <text evidence="9">The sequence shown here is derived from an EMBL/GenBank/DDBJ whole genome shotgun (WGS) entry which is preliminary data.</text>
</comment>
<dbReference type="NCBIfam" id="TIGR00842">
    <property type="entry name" value="bcct"/>
    <property type="match status" value="1"/>
</dbReference>
<evidence type="ECO:0000313" key="10">
    <source>
        <dbReference type="Proteomes" id="UP000003671"/>
    </source>
</evidence>
<keyword evidence="4" id="KW-1003">Cell membrane</keyword>
<organism evidence="9 10">
    <name type="scientific">Mitsuokella multacida DSM 20544</name>
    <dbReference type="NCBI Taxonomy" id="500635"/>
    <lineage>
        <taxon>Bacteria</taxon>
        <taxon>Bacillati</taxon>
        <taxon>Bacillota</taxon>
        <taxon>Negativicutes</taxon>
        <taxon>Selenomonadales</taxon>
        <taxon>Selenomonadaceae</taxon>
        <taxon>Mitsuokella</taxon>
    </lineage>
</organism>
<feature type="transmembrane region" description="Helical" evidence="8">
    <location>
        <begin position="470"/>
        <end position="492"/>
    </location>
</feature>
<dbReference type="RefSeq" id="WP_005839432.1">
    <property type="nucleotide sequence ID" value="NZ_GG697141.2"/>
</dbReference>
<dbReference type="PATRIC" id="fig|500635.8.peg.287"/>
<feature type="transmembrane region" description="Helical" evidence="8">
    <location>
        <begin position="49"/>
        <end position="67"/>
    </location>
</feature>
<feature type="transmembrane region" description="Helical" evidence="8">
    <location>
        <begin position="136"/>
        <end position="159"/>
    </location>
</feature>
<dbReference type="eggNOG" id="COG1292">
    <property type="taxonomic scope" value="Bacteria"/>
</dbReference>
<feature type="transmembrane region" description="Helical" evidence="8">
    <location>
        <begin position="228"/>
        <end position="247"/>
    </location>
</feature>
<dbReference type="GO" id="GO:0005886">
    <property type="term" value="C:plasma membrane"/>
    <property type="evidence" value="ECO:0007669"/>
    <property type="project" value="UniProtKB-SubCell"/>
</dbReference>
<protein>
    <submittedName>
        <fullName evidence="9">Transporter, betaine/carnitine/choline family</fullName>
    </submittedName>
</protein>
<evidence type="ECO:0000256" key="5">
    <source>
        <dbReference type="ARBA" id="ARBA00022692"/>
    </source>
</evidence>
<evidence type="ECO:0000313" key="9">
    <source>
        <dbReference type="EMBL" id="EEX70249.1"/>
    </source>
</evidence>
<accession>C9KIY6</accession>
<dbReference type="Pfam" id="PF02028">
    <property type="entry name" value="BCCT"/>
    <property type="match status" value="1"/>
</dbReference>
<keyword evidence="10" id="KW-1185">Reference proteome</keyword>
<dbReference type="PROSITE" id="PS01303">
    <property type="entry name" value="BCCT"/>
    <property type="match status" value="1"/>
</dbReference>
<comment type="similarity">
    <text evidence="2">Belongs to the BCCT transporter (TC 2.A.15) family.</text>
</comment>
<dbReference type="AlphaFoldDB" id="C9KIY6"/>
<dbReference type="EMBL" id="ABWK02000001">
    <property type="protein sequence ID" value="EEX70249.1"/>
    <property type="molecule type" value="Genomic_DNA"/>
</dbReference>
<evidence type="ECO:0000256" key="6">
    <source>
        <dbReference type="ARBA" id="ARBA00022989"/>
    </source>
</evidence>
<feature type="transmembrane region" description="Helical" evidence="8">
    <location>
        <begin position="259"/>
        <end position="280"/>
    </location>
</feature>
<feature type="transmembrane region" description="Helical" evidence="8">
    <location>
        <begin position="316"/>
        <end position="334"/>
    </location>
</feature>
<name>C9KIY6_9FIRM</name>
<keyword evidence="5 8" id="KW-0812">Transmembrane</keyword>
<sequence length="666" mass="74502">MYRTNLQKNIVIPSLIIIASVALGCIAVPEGAKAVLTFLKQELFNSFSWIYILSVAFFFLFLVVLCLGKLGDIRLGDDDEEPEYSFFSWLCMLFSAGMGIGLMYFGVAEPISHLSAPLHSMASPVMQTKEAMLNTLFHWGIHAWAIYGIIGLSLAYFGFRYRLPVTIRSGFYPLLKHRIYSTPGTIIDILALCATIFGLTTTLGFGAMQLHAGLREVGALSGVSFQSLIFIILLSIGAAVLSSISGVGKGLRYLSQGNLILSITLMLFVLLTGPTVYILAAFTENIGYYLTHIVELSFRTFAYESTKEEWFTSWTIMYWAWWISWAPFVGLFIAKISRGRTIREFVVCVLLIPTVFNLLWMTVFGNGAIWMDAQTAGMLTQAADATDRLLFLFLNQLPLSTITSLTAILVIAIFFITSADSGIFVINSIASQGKSTFPRWQSILWGSMLAVLAIGLLYSGGLEALQTMTVIMALPFSLIMVVMAFCLLRGLWVDDSYFSRNLSKSTAYWDGKHWQARLKKVVSAGTLEDVRAFLRDVAAPAFEELQAEFAKNGIAVQIRSGEENGLSYCELIVESGRLRDFLYGVGCKEHAISKMVVSSDLLPKMNTVDDFEPVCYFADGRRGYSLKYMRREELLTDVLRQYERYIRMIANSKHNLYLFDKKNDET</sequence>
<feature type="transmembrane region" description="Helical" evidence="8">
    <location>
        <begin position="12"/>
        <end position="29"/>
    </location>
</feature>
<dbReference type="GeneID" id="93480573"/>
<dbReference type="PROSITE" id="PS51257">
    <property type="entry name" value="PROKAR_LIPOPROTEIN"/>
    <property type="match status" value="1"/>
</dbReference>
<dbReference type="PANTHER" id="PTHR30047:SF7">
    <property type="entry name" value="HIGH-AFFINITY CHOLINE TRANSPORT PROTEIN"/>
    <property type="match status" value="1"/>
</dbReference>